<feature type="transmembrane region" description="Helical" evidence="1">
    <location>
        <begin position="12"/>
        <end position="39"/>
    </location>
</feature>
<keyword evidence="3" id="KW-1185">Reference proteome</keyword>
<comment type="caution">
    <text evidence="2">The sequence shown here is derived from an EMBL/GenBank/DDBJ whole genome shotgun (WGS) entry which is preliminary data.</text>
</comment>
<proteinExistence type="predicted"/>
<accession>A0ABT5XIA1</accession>
<name>A0ABT5XIA1_9FLAO</name>
<protein>
    <submittedName>
        <fullName evidence="2">Uncharacterized protein</fullName>
    </submittedName>
</protein>
<organism evidence="2 3">
    <name type="scientific">Flagellimonas okinawensis</name>
    <dbReference type="NCBI Taxonomy" id="3031324"/>
    <lineage>
        <taxon>Bacteria</taxon>
        <taxon>Pseudomonadati</taxon>
        <taxon>Bacteroidota</taxon>
        <taxon>Flavobacteriia</taxon>
        <taxon>Flavobacteriales</taxon>
        <taxon>Flavobacteriaceae</taxon>
        <taxon>Flagellimonas</taxon>
    </lineage>
</organism>
<dbReference type="EMBL" id="JARFVA010000001">
    <property type="protein sequence ID" value="MDF0705619.1"/>
    <property type="molecule type" value="Genomic_DNA"/>
</dbReference>
<keyword evidence="1" id="KW-0812">Transmembrane</keyword>
<reference evidence="2 3" key="1">
    <citation type="submission" date="2023-03" db="EMBL/GenBank/DDBJ databases">
        <title>Muricauda XX sp. nov. and Muricauda XXX sp. nov., two novel species isolated from Okinawa Trough.</title>
        <authorList>
            <person name="Cao W."/>
            <person name="Deng X."/>
        </authorList>
    </citation>
    <scope>NUCLEOTIDE SEQUENCE [LARGE SCALE GENOMIC DNA]</scope>
    <source>
        <strain evidence="2 3">81s02</strain>
    </source>
</reference>
<keyword evidence="1" id="KW-0472">Membrane</keyword>
<dbReference type="Proteomes" id="UP001217083">
    <property type="component" value="Unassembled WGS sequence"/>
</dbReference>
<sequence>MQEKEKEYNGIWKQAGCILSLIAIFGIIGLMIMGLYLLIQGY</sequence>
<keyword evidence="1" id="KW-1133">Transmembrane helix</keyword>
<evidence type="ECO:0000313" key="3">
    <source>
        <dbReference type="Proteomes" id="UP001217083"/>
    </source>
</evidence>
<evidence type="ECO:0000313" key="2">
    <source>
        <dbReference type="EMBL" id="MDF0705619.1"/>
    </source>
</evidence>
<evidence type="ECO:0000256" key="1">
    <source>
        <dbReference type="SAM" id="Phobius"/>
    </source>
</evidence>
<dbReference type="RefSeq" id="WP_275647757.1">
    <property type="nucleotide sequence ID" value="NZ_JARFVA010000001.1"/>
</dbReference>
<gene>
    <name evidence="2" type="ORF">PY091_00240</name>
</gene>